<evidence type="ECO:0000256" key="4">
    <source>
        <dbReference type="ARBA" id="ARBA00016014"/>
    </source>
</evidence>
<dbReference type="PANTHER" id="PTHR11138:SF5">
    <property type="entry name" value="METHIONYL-TRNA FORMYLTRANSFERASE, MITOCHONDRIAL"/>
    <property type="match status" value="1"/>
</dbReference>
<evidence type="ECO:0000256" key="5">
    <source>
        <dbReference type="ARBA" id="ARBA00022679"/>
    </source>
</evidence>
<comment type="similarity">
    <text evidence="2 8">Belongs to the Fmt family.</text>
</comment>
<dbReference type="GO" id="GO:0005829">
    <property type="term" value="C:cytosol"/>
    <property type="evidence" value="ECO:0007669"/>
    <property type="project" value="TreeGrafter"/>
</dbReference>
<dbReference type="InterPro" id="IPR011034">
    <property type="entry name" value="Formyl_transferase-like_C_sf"/>
</dbReference>
<evidence type="ECO:0000256" key="1">
    <source>
        <dbReference type="ARBA" id="ARBA00002606"/>
    </source>
</evidence>
<dbReference type="GO" id="GO:0004479">
    <property type="term" value="F:methionyl-tRNA formyltransferase activity"/>
    <property type="evidence" value="ECO:0007669"/>
    <property type="project" value="UniProtKB-UniRule"/>
</dbReference>
<dbReference type="CDD" id="cd08646">
    <property type="entry name" value="FMT_core_Met-tRNA-FMT_N"/>
    <property type="match status" value="1"/>
</dbReference>
<dbReference type="InterPro" id="IPR005794">
    <property type="entry name" value="Fmt"/>
</dbReference>
<dbReference type="SUPFAM" id="SSF53328">
    <property type="entry name" value="Formyltransferase"/>
    <property type="match status" value="1"/>
</dbReference>
<comment type="catalytic activity">
    <reaction evidence="7 8">
        <text>L-methionyl-tRNA(fMet) + (6R)-10-formyltetrahydrofolate = N-formyl-L-methionyl-tRNA(fMet) + (6S)-5,6,7,8-tetrahydrofolate + H(+)</text>
        <dbReference type="Rhea" id="RHEA:24380"/>
        <dbReference type="Rhea" id="RHEA-COMP:9952"/>
        <dbReference type="Rhea" id="RHEA-COMP:9953"/>
        <dbReference type="ChEBI" id="CHEBI:15378"/>
        <dbReference type="ChEBI" id="CHEBI:57453"/>
        <dbReference type="ChEBI" id="CHEBI:78530"/>
        <dbReference type="ChEBI" id="CHEBI:78844"/>
        <dbReference type="ChEBI" id="CHEBI:195366"/>
        <dbReference type="EC" id="2.1.2.9"/>
    </reaction>
</comment>
<dbReference type="InterPro" id="IPR037022">
    <property type="entry name" value="Formyl_trans_C_sf"/>
</dbReference>
<dbReference type="InterPro" id="IPR044135">
    <property type="entry name" value="Met-tRNA-FMT_C"/>
</dbReference>
<dbReference type="EMBL" id="JACHVB010000014">
    <property type="protein sequence ID" value="MBC2593565.1"/>
    <property type="molecule type" value="Genomic_DNA"/>
</dbReference>
<dbReference type="InterPro" id="IPR002376">
    <property type="entry name" value="Formyl_transf_N"/>
</dbReference>
<dbReference type="NCBIfam" id="TIGR00460">
    <property type="entry name" value="fmt"/>
    <property type="match status" value="1"/>
</dbReference>
<dbReference type="AlphaFoldDB" id="A0A842HB08"/>
<comment type="function">
    <text evidence="1 8">Attaches a formyl group to the free amino group of methionyl-tRNA(fMet). The formyl group appears to play a dual role in the initiator identity of N-formylmethionyl-tRNA by promoting its recognition by IF2 and preventing the misappropriation of this tRNA by the elongation apparatus.</text>
</comment>
<evidence type="ECO:0000313" key="11">
    <source>
        <dbReference type="EMBL" id="MBC2593565.1"/>
    </source>
</evidence>
<evidence type="ECO:0000256" key="6">
    <source>
        <dbReference type="ARBA" id="ARBA00022917"/>
    </source>
</evidence>
<dbReference type="SUPFAM" id="SSF50486">
    <property type="entry name" value="FMT C-terminal domain-like"/>
    <property type="match status" value="1"/>
</dbReference>
<name>A0A842HB08_9BACT</name>
<evidence type="ECO:0000256" key="3">
    <source>
        <dbReference type="ARBA" id="ARBA00012261"/>
    </source>
</evidence>
<feature type="domain" description="Formyl transferase N-terminal" evidence="9">
    <location>
        <begin position="21"/>
        <end position="170"/>
    </location>
</feature>
<protein>
    <recommendedName>
        <fullName evidence="4 8">Methionyl-tRNA formyltransferase</fullName>
        <ecNumber evidence="3 8">2.1.2.9</ecNumber>
    </recommendedName>
</protein>
<dbReference type="EC" id="2.1.2.9" evidence="3 8"/>
<accession>A0A842HB08</accession>
<evidence type="ECO:0000259" key="9">
    <source>
        <dbReference type="Pfam" id="PF00551"/>
    </source>
</evidence>
<comment type="caution">
    <text evidence="11">The sequence shown here is derived from an EMBL/GenBank/DDBJ whole genome shotgun (WGS) entry which is preliminary data.</text>
</comment>
<evidence type="ECO:0000256" key="2">
    <source>
        <dbReference type="ARBA" id="ARBA00010699"/>
    </source>
</evidence>
<dbReference type="PANTHER" id="PTHR11138">
    <property type="entry name" value="METHIONYL-TRNA FORMYLTRANSFERASE"/>
    <property type="match status" value="1"/>
</dbReference>
<dbReference type="CDD" id="cd08704">
    <property type="entry name" value="Met_tRNA_FMT_C"/>
    <property type="match status" value="1"/>
</dbReference>
<evidence type="ECO:0000256" key="8">
    <source>
        <dbReference type="HAMAP-Rule" id="MF_00182"/>
    </source>
</evidence>
<dbReference type="Gene3D" id="3.40.50.170">
    <property type="entry name" value="Formyl transferase, N-terminal domain"/>
    <property type="match status" value="1"/>
</dbReference>
<dbReference type="InterPro" id="IPR036477">
    <property type="entry name" value="Formyl_transf_N_sf"/>
</dbReference>
<organism evidence="11 12">
    <name type="scientific">Ruficoccus amylovorans</name>
    <dbReference type="NCBI Taxonomy" id="1804625"/>
    <lineage>
        <taxon>Bacteria</taxon>
        <taxon>Pseudomonadati</taxon>
        <taxon>Verrucomicrobiota</taxon>
        <taxon>Opitutia</taxon>
        <taxon>Puniceicoccales</taxon>
        <taxon>Cerasicoccaceae</taxon>
        <taxon>Ruficoccus</taxon>
    </lineage>
</organism>
<dbReference type="Pfam" id="PF02911">
    <property type="entry name" value="Formyl_trans_C"/>
    <property type="match status" value="1"/>
</dbReference>
<dbReference type="Gene3D" id="3.10.25.10">
    <property type="entry name" value="Formyl transferase, C-terminal domain"/>
    <property type="match status" value="1"/>
</dbReference>
<dbReference type="HAMAP" id="MF_00182">
    <property type="entry name" value="Formyl_trans"/>
    <property type="match status" value="1"/>
</dbReference>
<evidence type="ECO:0000259" key="10">
    <source>
        <dbReference type="Pfam" id="PF02911"/>
    </source>
</evidence>
<dbReference type="Proteomes" id="UP000546464">
    <property type="component" value="Unassembled WGS sequence"/>
</dbReference>
<proteinExistence type="inferred from homology"/>
<evidence type="ECO:0000313" key="12">
    <source>
        <dbReference type="Proteomes" id="UP000546464"/>
    </source>
</evidence>
<feature type="binding site" evidence="8">
    <location>
        <begin position="106"/>
        <end position="109"/>
    </location>
    <ligand>
        <name>(6S)-5,6,7,8-tetrahydrofolate</name>
        <dbReference type="ChEBI" id="CHEBI:57453"/>
    </ligand>
</feature>
<keyword evidence="12" id="KW-1185">Reference proteome</keyword>
<reference evidence="11 12" key="1">
    <citation type="submission" date="2020-07" db="EMBL/GenBank/DDBJ databases">
        <authorList>
            <person name="Feng X."/>
        </authorList>
    </citation>
    <scope>NUCLEOTIDE SEQUENCE [LARGE SCALE GENOMIC DNA]</scope>
    <source>
        <strain evidence="11 12">JCM31066</strain>
    </source>
</reference>
<dbReference type="Pfam" id="PF00551">
    <property type="entry name" value="Formyl_trans_N"/>
    <property type="match status" value="1"/>
</dbReference>
<evidence type="ECO:0000256" key="7">
    <source>
        <dbReference type="ARBA" id="ARBA00048558"/>
    </source>
</evidence>
<dbReference type="InterPro" id="IPR041711">
    <property type="entry name" value="Met-tRNA-FMT_N"/>
</dbReference>
<feature type="domain" description="Formyl transferase C-terminal" evidence="10">
    <location>
        <begin position="200"/>
        <end position="300"/>
    </location>
</feature>
<gene>
    <name evidence="8 11" type="primary">fmt</name>
    <name evidence="11" type="ORF">H5P28_04750</name>
</gene>
<sequence>MGSDAIAVPVLRYLAVEAADKVVVAGVFSQPDRPKGRGKHLQPNPLAAAARELGLPLLQPEKPGADEAEWLEEQGVRLVFVMAYGHLLRKRLLAAPALGYVNFHASLLPKFRGASPVETAVACGEAETGVSLMRIVPKMDAGPVLDTEAVAVEPLDTGASVREKLSAATVPLLARNLDALLSGRAVFNEQDESAVTYCRKLEKTDGQLDFTAPAHVLASRINGLDPWPGCFCEVGETRLKVRQALALGSAVAPEHLAPGSVIEAGREGVDIATGNGVLRILQLQRPGGKMLPARDFLSGFDLPEGTRLEGGEMRELLV</sequence>
<dbReference type="InterPro" id="IPR005793">
    <property type="entry name" value="Formyl_trans_C"/>
</dbReference>
<keyword evidence="6 8" id="KW-0648">Protein biosynthesis</keyword>
<keyword evidence="5 8" id="KW-0808">Transferase</keyword>